<evidence type="ECO:0000313" key="4">
    <source>
        <dbReference type="Proteomes" id="UP000739411"/>
    </source>
</evidence>
<dbReference type="SUPFAM" id="SSF52777">
    <property type="entry name" value="CoA-dependent acyltransferases"/>
    <property type="match status" value="2"/>
</dbReference>
<dbReference type="GO" id="GO:0044550">
    <property type="term" value="P:secondary metabolite biosynthetic process"/>
    <property type="evidence" value="ECO:0007669"/>
    <property type="project" value="TreeGrafter"/>
</dbReference>
<dbReference type="InterPro" id="IPR023213">
    <property type="entry name" value="CAT-like_dom_sf"/>
</dbReference>
<protein>
    <submittedName>
        <fullName evidence="3">AMP-binding protein</fullName>
    </submittedName>
</protein>
<dbReference type="GO" id="GO:0005737">
    <property type="term" value="C:cytoplasm"/>
    <property type="evidence" value="ECO:0007669"/>
    <property type="project" value="TreeGrafter"/>
</dbReference>
<dbReference type="Gene3D" id="3.30.559.30">
    <property type="entry name" value="Nonribosomal peptide synthetase, condensation domain"/>
    <property type="match status" value="1"/>
</dbReference>
<evidence type="ECO:0000313" key="3">
    <source>
        <dbReference type="EMBL" id="MBK7415658.1"/>
    </source>
</evidence>
<dbReference type="InterPro" id="IPR000873">
    <property type="entry name" value="AMP-dep_synth/lig_dom"/>
</dbReference>
<sequence>MDETGTAALNPADLPLSLSQREVWLDQCAWPDSTHLNIGGGGYIKGPFDRPAFIDALNTLVEENEALRLVPDLDGRQRLLPSYQPLLEHIDFSSKVQPQEALQDWVKESIAQPFILGNAPPWRFALLHFNKELNWLSIQFHHLVMDGWGTSQVMRRWVEIYNAKIAGIEPPPAGDPGYLKFIEESLEYRATNAFENDNAFWQETLPRLPEPLFERRHLPTGKSGVTPALSATLSIARNEYDQLGSQIGTFGATPFSYMIAVLALYFARVLNRQEVVIGIPSLNRGGKRYKNTFGMFVGVFPLVLQVKPQMSVAELLFSVNSGLRAAVRHQRYPLSEQGKRLQAIRHKRDSLFDVLFSFERQEYDLKFGDTAISMGARQVFSGLARYPLGITLCEFHPDQDVELTLEASAACFEPAEVGYLGKRLLHLMTTMLANAHALVDSIDILPADERFELIKGSFQGCCGQPQPEPYFFQFERHAKTQPNATAIVWDGGQMDYATLDSLAESIANTLRNQGAGRDKIVALAVERSPEMVAALLGIAKSGAAFTPRY</sequence>
<dbReference type="GO" id="GO:0031177">
    <property type="term" value="F:phosphopantetheine binding"/>
    <property type="evidence" value="ECO:0007669"/>
    <property type="project" value="TreeGrafter"/>
</dbReference>
<dbReference type="EMBL" id="JADJMS010000022">
    <property type="protein sequence ID" value="MBK7415658.1"/>
    <property type="molecule type" value="Genomic_DNA"/>
</dbReference>
<dbReference type="GO" id="GO:0003824">
    <property type="term" value="F:catalytic activity"/>
    <property type="evidence" value="ECO:0007669"/>
    <property type="project" value="InterPro"/>
</dbReference>
<accession>A0A935JXG8</accession>
<dbReference type="Proteomes" id="UP000739411">
    <property type="component" value="Unassembled WGS sequence"/>
</dbReference>
<gene>
    <name evidence="3" type="ORF">IPJ38_11645</name>
</gene>
<dbReference type="Pfam" id="PF00501">
    <property type="entry name" value="AMP-binding"/>
    <property type="match status" value="1"/>
</dbReference>
<proteinExistence type="predicted"/>
<dbReference type="SUPFAM" id="SSF56801">
    <property type="entry name" value="Acetyl-CoA synthetase-like"/>
    <property type="match status" value="1"/>
</dbReference>
<dbReference type="Pfam" id="PF00668">
    <property type="entry name" value="Condensation"/>
    <property type="match status" value="1"/>
</dbReference>
<feature type="domain" description="Condensation" evidence="2">
    <location>
        <begin position="13"/>
        <end position="453"/>
    </location>
</feature>
<dbReference type="AlphaFoldDB" id="A0A935JXG8"/>
<evidence type="ECO:0000259" key="2">
    <source>
        <dbReference type="Pfam" id="PF00668"/>
    </source>
</evidence>
<reference evidence="3 4" key="1">
    <citation type="submission" date="2020-10" db="EMBL/GenBank/DDBJ databases">
        <title>Connecting structure to function with the recovery of over 1000 high-quality activated sludge metagenome-assembled genomes encoding full-length rRNA genes using long-read sequencing.</title>
        <authorList>
            <person name="Singleton C.M."/>
            <person name="Petriglieri F."/>
            <person name="Kristensen J.M."/>
            <person name="Kirkegaard R.H."/>
            <person name="Michaelsen T.Y."/>
            <person name="Andersen M.H."/>
            <person name="Karst S.M."/>
            <person name="Dueholm M.S."/>
            <person name="Nielsen P.H."/>
            <person name="Albertsen M."/>
        </authorList>
    </citation>
    <scope>NUCLEOTIDE SEQUENCE [LARGE SCALE GENOMIC DNA]</scope>
    <source>
        <strain evidence="3">EsbW_18-Q3-R4-48_BATAC.463</strain>
    </source>
</reference>
<name>A0A935JXG8_9RHOO</name>
<dbReference type="PANTHER" id="PTHR45527:SF1">
    <property type="entry name" value="FATTY ACID SYNTHASE"/>
    <property type="match status" value="1"/>
</dbReference>
<dbReference type="Gene3D" id="3.30.559.10">
    <property type="entry name" value="Chloramphenicol acetyltransferase-like domain"/>
    <property type="match status" value="1"/>
</dbReference>
<evidence type="ECO:0000259" key="1">
    <source>
        <dbReference type="Pfam" id="PF00501"/>
    </source>
</evidence>
<dbReference type="Gene3D" id="3.40.50.980">
    <property type="match status" value="2"/>
</dbReference>
<organism evidence="3 4">
    <name type="scientific">Candidatus Dechloromonas phosphorivorans</name>
    <dbReference type="NCBI Taxonomy" id="2899244"/>
    <lineage>
        <taxon>Bacteria</taxon>
        <taxon>Pseudomonadati</taxon>
        <taxon>Pseudomonadota</taxon>
        <taxon>Betaproteobacteria</taxon>
        <taxon>Rhodocyclales</taxon>
        <taxon>Azonexaceae</taxon>
        <taxon>Dechloromonas</taxon>
    </lineage>
</organism>
<feature type="domain" description="AMP-dependent synthetase/ligase" evidence="1">
    <location>
        <begin position="474"/>
        <end position="548"/>
    </location>
</feature>
<dbReference type="GO" id="GO:0043041">
    <property type="term" value="P:amino acid activation for nonribosomal peptide biosynthetic process"/>
    <property type="evidence" value="ECO:0007669"/>
    <property type="project" value="TreeGrafter"/>
</dbReference>
<dbReference type="InterPro" id="IPR001242">
    <property type="entry name" value="Condensation_dom"/>
</dbReference>
<comment type="caution">
    <text evidence="3">The sequence shown here is derived from an EMBL/GenBank/DDBJ whole genome shotgun (WGS) entry which is preliminary data.</text>
</comment>
<dbReference type="PANTHER" id="PTHR45527">
    <property type="entry name" value="NONRIBOSOMAL PEPTIDE SYNTHETASE"/>
    <property type="match status" value="1"/>
</dbReference>